<dbReference type="Proteomes" id="UP000240481">
    <property type="component" value="Unassembled WGS sequence"/>
</dbReference>
<feature type="transmembrane region" description="Helical" evidence="1">
    <location>
        <begin position="99"/>
        <end position="121"/>
    </location>
</feature>
<dbReference type="EMBL" id="PYLZ01000010">
    <property type="protein sequence ID" value="PSW23066.1"/>
    <property type="molecule type" value="Genomic_DNA"/>
</dbReference>
<comment type="caution">
    <text evidence="2">The sequence shown here is derived from an EMBL/GenBank/DDBJ whole genome shotgun (WGS) entry which is preliminary data.</text>
</comment>
<keyword evidence="1" id="KW-0472">Membrane</keyword>
<reference evidence="2 3" key="1">
    <citation type="submission" date="2018-01" db="EMBL/GenBank/DDBJ databases">
        <title>Whole genome sequencing of Histamine producing bacteria.</title>
        <authorList>
            <person name="Butler K."/>
        </authorList>
    </citation>
    <scope>NUCLEOTIDE SEQUENCE [LARGE SCALE GENOMIC DNA]</scope>
    <source>
        <strain evidence="2 3">DSM 24669</strain>
    </source>
</reference>
<dbReference type="RefSeq" id="WP_048900153.1">
    <property type="nucleotide sequence ID" value="NZ_AP024853.1"/>
</dbReference>
<feature type="transmembrane region" description="Helical" evidence="1">
    <location>
        <begin position="73"/>
        <end position="92"/>
    </location>
</feature>
<keyword evidence="1" id="KW-1133">Transmembrane helix</keyword>
<dbReference type="GO" id="GO:0005886">
    <property type="term" value="C:plasma membrane"/>
    <property type="evidence" value="ECO:0007669"/>
    <property type="project" value="TreeGrafter"/>
</dbReference>
<dbReference type="STRING" id="680026.AB733_18760"/>
<dbReference type="Pfam" id="PF04247">
    <property type="entry name" value="SirB"/>
    <property type="match status" value="1"/>
</dbReference>
<protein>
    <submittedName>
        <fullName evidence="2">Invasion protein</fullName>
    </submittedName>
</protein>
<dbReference type="OrthoDB" id="5588650at2"/>
<keyword evidence="1" id="KW-0812">Transmembrane</keyword>
<accession>A0A0J8XV96</accession>
<sequence length="129" mass="14811">MYYLLKNTHLLMVFMSVTLYVYRFIVYYRSAQARSVPTWLKRIPHVVDTLLLSTGLGLIGVTGYIPFTAAAPWLSFKLVAVICYIFCGFYALNVKQTAVTRWFFFCASIGWLFTIICLAVLKNVQIITM</sequence>
<dbReference type="PANTHER" id="PTHR39594">
    <property type="entry name" value="PROTEIN YCHQ"/>
    <property type="match status" value="1"/>
</dbReference>
<keyword evidence="3" id="KW-1185">Reference proteome</keyword>
<proteinExistence type="predicted"/>
<feature type="transmembrane region" description="Helical" evidence="1">
    <location>
        <begin position="46"/>
        <end position="67"/>
    </location>
</feature>
<dbReference type="PIRSF" id="PIRSF005610">
    <property type="entry name" value="SirB"/>
    <property type="match status" value="1"/>
</dbReference>
<name>A0A0J8XV96_9GAMM</name>
<dbReference type="AlphaFoldDB" id="A0A0J8XV96"/>
<dbReference type="InterPro" id="IPR007360">
    <property type="entry name" value="SirB"/>
</dbReference>
<dbReference type="PANTHER" id="PTHR39594:SF1">
    <property type="entry name" value="PROTEIN YCHQ"/>
    <property type="match status" value="1"/>
</dbReference>
<gene>
    <name evidence="2" type="ORF">C9I94_17995</name>
</gene>
<organism evidence="2 3">
    <name type="scientific">Photobacterium swingsii</name>
    <dbReference type="NCBI Taxonomy" id="680026"/>
    <lineage>
        <taxon>Bacteria</taxon>
        <taxon>Pseudomonadati</taxon>
        <taxon>Pseudomonadota</taxon>
        <taxon>Gammaproteobacteria</taxon>
        <taxon>Vibrionales</taxon>
        <taxon>Vibrionaceae</taxon>
        <taxon>Photobacterium</taxon>
    </lineage>
</organism>
<evidence type="ECO:0000256" key="1">
    <source>
        <dbReference type="SAM" id="Phobius"/>
    </source>
</evidence>
<evidence type="ECO:0000313" key="2">
    <source>
        <dbReference type="EMBL" id="PSW23066.1"/>
    </source>
</evidence>
<feature type="transmembrane region" description="Helical" evidence="1">
    <location>
        <begin position="6"/>
        <end position="25"/>
    </location>
</feature>
<evidence type="ECO:0000313" key="3">
    <source>
        <dbReference type="Proteomes" id="UP000240481"/>
    </source>
</evidence>